<dbReference type="InterPro" id="IPR008906">
    <property type="entry name" value="HATC_C_dom"/>
</dbReference>
<proteinExistence type="predicted"/>
<dbReference type="SUPFAM" id="SSF53098">
    <property type="entry name" value="Ribonuclease H-like"/>
    <property type="match status" value="1"/>
</dbReference>
<organism evidence="3 4">
    <name type="scientific">Amphibalanus amphitrite</name>
    <name type="common">Striped barnacle</name>
    <name type="synonym">Balanus amphitrite</name>
    <dbReference type="NCBI Taxonomy" id="1232801"/>
    <lineage>
        <taxon>Eukaryota</taxon>
        <taxon>Metazoa</taxon>
        <taxon>Ecdysozoa</taxon>
        <taxon>Arthropoda</taxon>
        <taxon>Crustacea</taxon>
        <taxon>Multicrustacea</taxon>
        <taxon>Cirripedia</taxon>
        <taxon>Thoracica</taxon>
        <taxon>Thoracicalcarea</taxon>
        <taxon>Balanomorpha</taxon>
        <taxon>Balanoidea</taxon>
        <taxon>Balanidae</taxon>
        <taxon>Amphibalaninae</taxon>
        <taxon>Amphibalanus</taxon>
    </lineage>
</organism>
<sequence length="256" mass="29193">MKLVKEVMERYELRKDQILAIVTDNARSMLKTVELLNDEEQESGEHENINATQEEDADDDDDDILALASADLTAGVFFKEWCRLRELLEKGGAIGSAIAASMKQREEKMLESDVLLAAIYADTRYRILLGERFERAGQAFENIADRVQQEDDPFERELDRLEQGHKAQKRASTSTMEVAKMDFRNMGRMKGATVWDIIEHYPDPLKSTSMVMAALPATQVSVERLFSAMKLLLTDLRSRLKEDILEAMLLIRCNSE</sequence>
<comment type="caution">
    <text evidence="3">The sequence shown here is derived from an EMBL/GenBank/DDBJ whole genome shotgun (WGS) entry which is preliminary data.</text>
</comment>
<evidence type="ECO:0000259" key="2">
    <source>
        <dbReference type="Pfam" id="PF05699"/>
    </source>
</evidence>
<gene>
    <name evidence="3" type="ORF">FJT64_027632</name>
</gene>
<dbReference type="Proteomes" id="UP000440578">
    <property type="component" value="Unassembled WGS sequence"/>
</dbReference>
<dbReference type="AlphaFoldDB" id="A0A6A4WCM6"/>
<evidence type="ECO:0000256" key="1">
    <source>
        <dbReference type="SAM" id="MobiDB-lite"/>
    </source>
</evidence>
<dbReference type="InterPro" id="IPR012337">
    <property type="entry name" value="RNaseH-like_sf"/>
</dbReference>
<accession>A0A6A4WCM6</accession>
<keyword evidence="4" id="KW-1185">Reference proteome</keyword>
<reference evidence="3 4" key="1">
    <citation type="submission" date="2019-07" db="EMBL/GenBank/DDBJ databases">
        <title>Draft genome assembly of a fouling barnacle, Amphibalanus amphitrite (Darwin, 1854): The first reference genome for Thecostraca.</title>
        <authorList>
            <person name="Kim W."/>
        </authorList>
    </citation>
    <scope>NUCLEOTIDE SEQUENCE [LARGE SCALE GENOMIC DNA]</scope>
    <source>
        <strain evidence="3">SNU_AA5</strain>
        <tissue evidence="3">Soma without cirri and trophi</tissue>
    </source>
</reference>
<evidence type="ECO:0000313" key="4">
    <source>
        <dbReference type="Proteomes" id="UP000440578"/>
    </source>
</evidence>
<feature type="region of interest" description="Disordered" evidence="1">
    <location>
        <begin position="38"/>
        <end position="59"/>
    </location>
</feature>
<protein>
    <recommendedName>
        <fullName evidence="2">HAT C-terminal dimerisation domain-containing protein</fullName>
    </recommendedName>
</protein>
<dbReference type="Pfam" id="PF05699">
    <property type="entry name" value="Dimer_Tnp_hAT"/>
    <property type="match status" value="1"/>
</dbReference>
<dbReference type="EMBL" id="VIIS01001341">
    <property type="protein sequence ID" value="KAF0299681.1"/>
    <property type="molecule type" value="Genomic_DNA"/>
</dbReference>
<evidence type="ECO:0000313" key="3">
    <source>
        <dbReference type="EMBL" id="KAF0299681.1"/>
    </source>
</evidence>
<dbReference type="GO" id="GO:0046983">
    <property type="term" value="F:protein dimerization activity"/>
    <property type="evidence" value="ECO:0007669"/>
    <property type="project" value="InterPro"/>
</dbReference>
<name>A0A6A4WCM6_AMPAM</name>
<feature type="domain" description="HAT C-terminal dimerisation" evidence="2">
    <location>
        <begin position="211"/>
        <end position="252"/>
    </location>
</feature>